<feature type="domain" description="NADP-dependent oxidoreductase" evidence="2">
    <location>
        <begin position="2"/>
        <end position="51"/>
    </location>
</feature>
<dbReference type="InterPro" id="IPR023210">
    <property type="entry name" value="NADP_OxRdtase_dom"/>
</dbReference>
<name>A0A317Q5E1_9ENTR</name>
<keyword evidence="4" id="KW-1185">Reference proteome</keyword>
<dbReference type="InterPro" id="IPR050523">
    <property type="entry name" value="AKR_Detox_Biosynth"/>
</dbReference>
<dbReference type="SUPFAM" id="SSF51430">
    <property type="entry name" value="NAD(P)-linked oxidoreductase"/>
    <property type="match status" value="1"/>
</dbReference>
<dbReference type="GO" id="GO:0016491">
    <property type="term" value="F:oxidoreductase activity"/>
    <property type="evidence" value="ECO:0007669"/>
    <property type="project" value="UniProtKB-KW"/>
</dbReference>
<proteinExistence type="predicted"/>
<dbReference type="Proteomes" id="UP000246744">
    <property type="component" value="Unassembled WGS sequence"/>
</dbReference>
<comment type="caution">
    <text evidence="3">The sequence shown here is derived from an EMBL/GenBank/DDBJ whole genome shotgun (WGS) entry which is preliminary data.</text>
</comment>
<dbReference type="EMBL" id="QGTS01000002">
    <property type="protein sequence ID" value="PWW11439.1"/>
    <property type="molecule type" value="Genomic_DNA"/>
</dbReference>
<dbReference type="Pfam" id="PF00248">
    <property type="entry name" value="Aldo_ket_red"/>
    <property type="match status" value="1"/>
</dbReference>
<dbReference type="AlphaFoldDB" id="A0A317Q5E1"/>
<sequence>MDSVDLYIYHIWDYNTPILDVLETLHLAVTAGEVRAIGISNCYAWQLAKANTLAELAGRYQVSMTEISLAWSLGNVTSPVVGATQKRHIDGAVSAVNLQLSSEDRRYLEECYQPHALSGIMAQNTPRTKDAIQVWTR</sequence>
<protein>
    <submittedName>
        <fullName evidence="3">Aldo/keto reductase family protein</fullName>
    </submittedName>
</protein>
<gene>
    <name evidence="3" type="ORF">DES37_10241</name>
</gene>
<evidence type="ECO:0000256" key="1">
    <source>
        <dbReference type="ARBA" id="ARBA00023002"/>
    </source>
</evidence>
<evidence type="ECO:0000313" key="3">
    <source>
        <dbReference type="EMBL" id="PWW11439.1"/>
    </source>
</evidence>
<dbReference type="PANTHER" id="PTHR43364">
    <property type="entry name" value="NADH-SPECIFIC METHYLGLYOXAL REDUCTASE-RELATED"/>
    <property type="match status" value="1"/>
</dbReference>
<evidence type="ECO:0000259" key="2">
    <source>
        <dbReference type="Pfam" id="PF00248"/>
    </source>
</evidence>
<dbReference type="GO" id="GO:0005829">
    <property type="term" value="C:cytosol"/>
    <property type="evidence" value="ECO:0007669"/>
    <property type="project" value="TreeGrafter"/>
</dbReference>
<accession>A0A317Q5E1</accession>
<dbReference type="Gene3D" id="3.20.20.100">
    <property type="entry name" value="NADP-dependent oxidoreductase domain"/>
    <property type="match status" value="2"/>
</dbReference>
<keyword evidence="1" id="KW-0560">Oxidoreductase</keyword>
<evidence type="ECO:0000313" key="4">
    <source>
        <dbReference type="Proteomes" id="UP000246744"/>
    </source>
</evidence>
<dbReference type="PANTHER" id="PTHR43364:SF4">
    <property type="entry name" value="NAD(P)-LINKED OXIDOREDUCTASE SUPERFAMILY PROTEIN"/>
    <property type="match status" value="1"/>
</dbReference>
<reference evidence="3 4" key="1">
    <citation type="submission" date="2018-05" db="EMBL/GenBank/DDBJ databases">
        <title>Genomic Encyclopedia of Type Strains, Phase IV (KMG-IV): sequencing the most valuable type-strain genomes for metagenomic binning, comparative biology and taxonomic classification.</title>
        <authorList>
            <person name="Goeker M."/>
        </authorList>
    </citation>
    <scope>NUCLEOTIDE SEQUENCE [LARGE SCALE GENOMIC DNA]</scope>
    <source>
        <strain evidence="3 4">DSM 19579</strain>
    </source>
</reference>
<organism evidence="3 4">
    <name type="scientific">Mangrovibacter plantisponsor</name>
    <dbReference type="NCBI Taxonomy" id="451513"/>
    <lineage>
        <taxon>Bacteria</taxon>
        <taxon>Pseudomonadati</taxon>
        <taxon>Pseudomonadota</taxon>
        <taxon>Gammaproteobacteria</taxon>
        <taxon>Enterobacterales</taxon>
        <taxon>Enterobacteriaceae</taxon>
        <taxon>Mangrovibacter</taxon>
    </lineage>
</organism>
<dbReference type="InterPro" id="IPR036812">
    <property type="entry name" value="NAD(P)_OxRdtase_dom_sf"/>
</dbReference>